<evidence type="ECO:0000313" key="3">
    <source>
        <dbReference type="Proteomes" id="UP001472866"/>
    </source>
</evidence>
<protein>
    <submittedName>
        <fullName evidence="2">Uncharacterized protein</fullName>
    </submittedName>
</protein>
<name>A0AAX4P672_9CHLO</name>
<proteinExistence type="predicted"/>
<keyword evidence="1" id="KW-0175">Coiled coil</keyword>
<evidence type="ECO:0000256" key="1">
    <source>
        <dbReference type="SAM" id="Coils"/>
    </source>
</evidence>
<dbReference type="Proteomes" id="UP001472866">
    <property type="component" value="Chromosome 04"/>
</dbReference>
<feature type="coiled-coil region" evidence="1">
    <location>
        <begin position="61"/>
        <end position="95"/>
    </location>
</feature>
<accession>A0AAX4P672</accession>
<dbReference type="PANTHER" id="PTHR38377">
    <property type="entry name" value="THREONINE-TRNA LIGASE 2"/>
    <property type="match status" value="1"/>
</dbReference>
<keyword evidence="3" id="KW-1185">Reference proteome</keyword>
<reference evidence="2 3" key="1">
    <citation type="submission" date="2024-03" db="EMBL/GenBank/DDBJ databases">
        <title>Complete genome sequence of the green alga Chloropicon roscoffensis RCC1871.</title>
        <authorList>
            <person name="Lemieux C."/>
            <person name="Pombert J.-F."/>
            <person name="Otis C."/>
            <person name="Turmel M."/>
        </authorList>
    </citation>
    <scope>NUCLEOTIDE SEQUENCE [LARGE SCALE GENOMIC DNA]</scope>
    <source>
        <strain evidence="2 3">RCC1871</strain>
    </source>
</reference>
<evidence type="ECO:0000313" key="2">
    <source>
        <dbReference type="EMBL" id="WZN61571.1"/>
    </source>
</evidence>
<dbReference type="AlphaFoldDB" id="A0AAX4P672"/>
<dbReference type="PANTHER" id="PTHR38377:SF1">
    <property type="entry name" value="THREONINE-TRNA LIGASE 2"/>
    <property type="match status" value="1"/>
</dbReference>
<dbReference type="EMBL" id="CP151504">
    <property type="protein sequence ID" value="WZN61571.1"/>
    <property type="molecule type" value="Genomic_DNA"/>
</dbReference>
<gene>
    <name evidence="2" type="ORF">HKI87_04g31060</name>
</gene>
<organism evidence="2 3">
    <name type="scientific">Chloropicon roscoffensis</name>
    <dbReference type="NCBI Taxonomy" id="1461544"/>
    <lineage>
        <taxon>Eukaryota</taxon>
        <taxon>Viridiplantae</taxon>
        <taxon>Chlorophyta</taxon>
        <taxon>Chloropicophyceae</taxon>
        <taxon>Chloropicales</taxon>
        <taxon>Chloropicaceae</taxon>
        <taxon>Chloropicon</taxon>
    </lineage>
</organism>
<sequence length="101" mass="11402">MNALSVEAFERRAKEAEDRLGRIEKKLASRSGGGVSSENLCDILAVLYDVRSTLGREKVKSQNSEAKQASLENQVSKLEEENSKLRYQILHLKRNLEAHMT</sequence>